<keyword evidence="2" id="KW-1185">Reference proteome</keyword>
<dbReference type="EMBL" id="SEOQ01000304">
    <property type="protein sequence ID" value="TFY65827.1"/>
    <property type="molecule type" value="Genomic_DNA"/>
</dbReference>
<dbReference type="Proteomes" id="UP000298327">
    <property type="component" value="Unassembled WGS sequence"/>
</dbReference>
<reference evidence="1 2" key="1">
    <citation type="submission" date="2019-02" db="EMBL/GenBank/DDBJ databases">
        <title>Genome sequencing of the rare red list fungi Dentipellis fragilis.</title>
        <authorList>
            <person name="Buettner E."/>
            <person name="Kellner H."/>
        </authorList>
    </citation>
    <scope>NUCLEOTIDE SEQUENCE [LARGE SCALE GENOMIC DNA]</scope>
    <source>
        <strain evidence="1 2">DSM 105465</strain>
    </source>
</reference>
<dbReference type="OrthoDB" id="10396135at2759"/>
<protein>
    <submittedName>
        <fullName evidence="1">Uncharacterized protein</fullName>
    </submittedName>
</protein>
<comment type="caution">
    <text evidence="1">The sequence shown here is derived from an EMBL/GenBank/DDBJ whole genome shotgun (WGS) entry which is preliminary data.</text>
</comment>
<organism evidence="1 2">
    <name type="scientific">Dentipellis fragilis</name>
    <dbReference type="NCBI Taxonomy" id="205917"/>
    <lineage>
        <taxon>Eukaryota</taxon>
        <taxon>Fungi</taxon>
        <taxon>Dikarya</taxon>
        <taxon>Basidiomycota</taxon>
        <taxon>Agaricomycotina</taxon>
        <taxon>Agaricomycetes</taxon>
        <taxon>Russulales</taxon>
        <taxon>Hericiaceae</taxon>
        <taxon>Dentipellis</taxon>
    </lineage>
</organism>
<proteinExistence type="predicted"/>
<name>A0A4Y9YVR9_9AGAM</name>
<accession>A0A4Y9YVR9</accession>
<gene>
    <name evidence="1" type="ORF">EVG20_g5261</name>
</gene>
<evidence type="ECO:0000313" key="1">
    <source>
        <dbReference type="EMBL" id="TFY65827.1"/>
    </source>
</evidence>
<dbReference type="AlphaFoldDB" id="A0A4Y9YVR9"/>
<sequence>MIPRYTLYEFITRSNFGSRSDLSVIGLRACFLSLWYRLSDWARLRLAAPSPHARSKTGVHWEHSHEGYVVISSSSNLLSAYSVQVSDLAVTHGSSHGELNFVPFPRRRALHAMGTNSKLKVQRSCAKTARTLLVSSLPSHIHGGALRAWRRAALSSPRMFHLDKPSHVFVFKYFHSLLINGDASRISREK</sequence>
<evidence type="ECO:0000313" key="2">
    <source>
        <dbReference type="Proteomes" id="UP000298327"/>
    </source>
</evidence>